<dbReference type="PANTHER" id="PTHR33678:SF1">
    <property type="entry name" value="BLL1576 PROTEIN"/>
    <property type="match status" value="1"/>
</dbReference>
<dbReference type="RefSeq" id="WP_131821364.1">
    <property type="nucleotide sequence ID" value="NZ_FRAG01000106.1"/>
</dbReference>
<dbReference type="OrthoDB" id="9760067at2"/>
<reference evidence="3 4" key="1">
    <citation type="submission" date="2016-11" db="EMBL/GenBank/DDBJ databases">
        <authorList>
            <person name="Jaros S."/>
            <person name="Januszkiewicz K."/>
            <person name="Wedrychowicz H."/>
        </authorList>
    </citation>
    <scope>NUCLEOTIDE SEQUENCE [LARGE SCALE GENOMIC DNA]</scope>
    <source>
        <strain evidence="3 4">DSM 15212</strain>
    </source>
</reference>
<dbReference type="PANTHER" id="PTHR33678">
    <property type="entry name" value="BLL1576 PROTEIN"/>
    <property type="match status" value="1"/>
</dbReference>
<organism evidence="3 4">
    <name type="scientific">Paramaledivibacter caminithermalis (strain DSM 15212 / CIP 107654 / DViRD3)</name>
    <name type="common">Clostridium caminithermale</name>
    <dbReference type="NCBI Taxonomy" id="1121301"/>
    <lineage>
        <taxon>Bacteria</taxon>
        <taxon>Bacillati</taxon>
        <taxon>Bacillota</taxon>
        <taxon>Clostridia</taxon>
        <taxon>Peptostreptococcales</taxon>
        <taxon>Caminicellaceae</taxon>
        <taxon>Paramaledivibacter</taxon>
    </lineage>
</organism>
<evidence type="ECO:0000259" key="2">
    <source>
        <dbReference type="Pfam" id="PF13817"/>
    </source>
</evidence>
<proteinExistence type="predicted"/>
<dbReference type="InterPro" id="IPR052344">
    <property type="entry name" value="Transposase-related"/>
</dbReference>
<dbReference type="InterPro" id="IPR004291">
    <property type="entry name" value="Transposase_IS66_central"/>
</dbReference>
<sequence>EISNNRAERAIRPFTIGRKNWIFANTPKGASASAVIYSIIETAKANNLSPFHYLQYLFVKLPNIDITNTTHLDALLP</sequence>
<keyword evidence="4" id="KW-1185">Reference proteome</keyword>
<name>A0A1M6TTC5_PARC5</name>
<evidence type="ECO:0000313" key="4">
    <source>
        <dbReference type="Proteomes" id="UP000184465"/>
    </source>
</evidence>
<protein>
    <submittedName>
        <fullName evidence="3">Transposase IS66 family protein</fullName>
    </submittedName>
</protein>
<dbReference type="InterPro" id="IPR039552">
    <property type="entry name" value="IS66_C"/>
</dbReference>
<accession>A0A1M6TTC5</accession>
<evidence type="ECO:0000313" key="3">
    <source>
        <dbReference type="EMBL" id="SHK60179.1"/>
    </source>
</evidence>
<dbReference type="Pfam" id="PF03050">
    <property type="entry name" value="DDE_Tnp_IS66"/>
    <property type="match status" value="1"/>
</dbReference>
<dbReference type="Pfam" id="PF13817">
    <property type="entry name" value="DDE_Tnp_IS66_C"/>
    <property type="match status" value="1"/>
</dbReference>
<feature type="domain" description="Transposase IS66 central" evidence="1">
    <location>
        <begin position="1"/>
        <end position="31"/>
    </location>
</feature>
<evidence type="ECO:0000259" key="1">
    <source>
        <dbReference type="Pfam" id="PF03050"/>
    </source>
</evidence>
<dbReference type="EMBL" id="FRAG01000106">
    <property type="protein sequence ID" value="SHK60179.1"/>
    <property type="molecule type" value="Genomic_DNA"/>
</dbReference>
<dbReference type="Proteomes" id="UP000184465">
    <property type="component" value="Unassembled WGS sequence"/>
</dbReference>
<feature type="domain" description="Transposase IS66 C-terminal" evidence="2">
    <location>
        <begin position="38"/>
        <end position="77"/>
    </location>
</feature>
<dbReference type="AlphaFoldDB" id="A0A1M6TTC5"/>
<feature type="non-terminal residue" evidence="3">
    <location>
        <position position="1"/>
    </location>
</feature>
<gene>
    <name evidence="3" type="ORF">SAMN02745912_03790</name>
</gene>
<dbReference type="STRING" id="1121301.SAMN02745912_03790"/>